<name>A0A0N6WGD8_BPP22</name>
<gene>
    <name evidence="1" type="ORF">SP34_5</name>
</gene>
<dbReference type="EMBL" id="KR296688">
    <property type="protein sequence ID" value="AKJ74159.1"/>
    <property type="molecule type" value="Genomic_DNA"/>
</dbReference>
<protein>
    <submittedName>
        <fullName evidence="1">GNAT family acetyltransferase</fullName>
    </submittedName>
</protein>
<dbReference type="GO" id="GO:0016740">
    <property type="term" value="F:transferase activity"/>
    <property type="evidence" value="ECO:0007669"/>
    <property type="project" value="UniProtKB-KW"/>
</dbReference>
<dbReference type="Proteomes" id="UP000223266">
    <property type="component" value="Segment"/>
</dbReference>
<evidence type="ECO:0000313" key="1">
    <source>
        <dbReference type="EMBL" id="AKJ74159.1"/>
    </source>
</evidence>
<proteinExistence type="predicted"/>
<sequence>MKKVNIGNVPKMLVPLFESGTIVFCRDFPEWQRLHQKLGVDVQDSDANGASHTMSSENGVLHVIGVFNGKLSTIAHECAHMAFDICSRVGVDVEPGRANETYCYLMSRLVEFCERHIKKPE</sequence>
<evidence type="ECO:0000313" key="2">
    <source>
        <dbReference type="Proteomes" id="UP000223266"/>
    </source>
</evidence>
<keyword evidence="1" id="KW-0808">Transferase</keyword>
<organism evidence="1 2">
    <name type="scientific">Salmonella phage 34</name>
    <dbReference type="NCBI Taxonomy" id="1654887"/>
    <lineage>
        <taxon>Viruses</taxon>
        <taxon>Duplodnaviria</taxon>
        <taxon>Heunggongvirae</taxon>
        <taxon>Uroviricota</taxon>
        <taxon>Caudoviricetes</taxon>
        <taxon>Lederbergvirus</taxon>
        <taxon>Salmonella phage P22</taxon>
    </lineage>
</organism>
<reference evidence="1 2" key="1">
    <citation type="journal article" date="2016" name="Virus Genes">
        <title>Genomic characterization of Salmonella bacteriophages isolated from India.</title>
        <authorList>
            <person name="Karpe Y.A."/>
            <person name="Kanade G.D."/>
            <person name="Pingale K.D."/>
            <person name="Arankalle V.A."/>
            <person name="Banerjee K."/>
        </authorList>
    </citation>
    <scope>NUCLEOTIDE SEQUENCE [LARGE SCALE GENOMIC DNA]</scope>
</reference>
<accession>A0A0N6WGD8</accession>